<evidence type="ECO:0000313" key="7">
    <source>
        <dbReference type="EMBL" id="KAD4384765.1"/>
    </source>
</evidence>
<proteinExistence type="predicted"/>
<keyword evidence="3" id="KW-0238">DNA-binding</keyword>
<dbReference type="AlphaFoldDB" id="A0A5N6N3A1"/>
<comment type="subcellular location">
    <subcellularLocation>
        <location evidence="1">Nucleus</location>
    </subcellularLocation>
</comment>
<evidence type="ECO:0000256" key="3">
    <source>
        <dbReference type="ARBA" id="ARBA00023125"/>
    </source>
</evidence>
<evidence type="ECO:0000259" key="6">
    <source>
        <dbReference type="PROSITE" id="PS50811"/>
    </source>
</evidence>
<evidence type="ECO:0000256" key="1">
    <source>
        <dbReference type="ARBA" id="ARBA00004123"/>
    </source>
</evidence>
<name>A0A5N6N3A1_9ASTR</name>
<keyword evidence="4" id="KW-0804">Transcription</keyword>
<dbReference type="SUPFAM" id="SSF118290">
    <property type="entry name" value="WRKY DNA-binding domain"/>
    <property type="match status" value="1"/>
</dbReference>
<keyword evidence="5" id="KW-0539">Nucleus</keyword>
<keyword evidence="8" id="KW-1185">Reference proteome</keyword>
<dbReference type="InterPro" id="IPR044810">
    <property type="entry name" value="WRKY_plant"/>
</dbReference>
<dbReference type="InterPro" id="IPR036576">
    <property type="entry name" value="WRKY_dom_sf"/>
</dbReference>
<organism evidence="7 8">
    <name type="scientific">Mikania micrantha</name>
    <name type="common">bitter vine</name>
    <dbReference type="NCBI Taxonomy" id="192012"/>
    <lineage>
        <taxon>Eukaryota</taxon>
        <taxon>Viridiplantae</taxon>
        <taxon>Streptophyta</taxon>
        <taxon>Embryophyta</taxon>
        <taxon>Tracheophyta</taxon>
        <taxon>Spermatophyta</taxon>
        <taxon>Magnoliopsida</taxon>
        <taxon>eudicotyledons</taxon>
        <taxon>Gunneridae</taxon>
        <taxon>Pentapetalae</taxon>
        <taxon>asterids</taxon>
        <taxon>campanulids</taxon>
        <taxon>Asterales</taxon>
        <taxon>Asteraceae</taxon>
        <taxon>Asteroideae</taxon>
        <taxon>Heliantheae alliance</taxon>
        <taxon>Eupatorieae</taxon>
        <taxon>Mikania</taxon>
    </lineage>
</organism>
<evidence type="ECO:0000313" key="8">
    <source>
        <dbReference type="Proteomes" id="UP000326396"/>
    </source>
</evidence>
<protein>
    <recommendedName>
        <fullName evidence="6">WRKY domain-containing protein</fullName>
    </recommendedName>
</protein>
<comment type="caution">
    <text evidence="7">The sequence shown here is derived from an EMBL/GenBank/DDBJ whole genome shotgun (WGS) entry which is preliminary data.</text>
</comment>
<dbReference type="GO" id="GO:0003700">
    <property type="term" value="F:DNA-binding transcription factor activity"/>
    <property type="evidence" value="ECO:0007669"/>
    <property type="project" value="InterPro"/>
</dbReference>
<gene>
    <name evidence="7" type="ORF">E3N88_24933</name>
</gene>
<sequence length="286" mass="31679">MNRPCVYQDKIVIHELTKGIQMAKQLKVSLHSPQARDLLIQNIISSYEKALFVLKSAGDSAGQPRPPARQPESSSIFVGSPVSEVFEFNQPFSIQHGQNAVSKKRKGSTTWEDQVRICSDNGLEDDNYAGYYSCSYPKVQKCLATKEVQRTDDDSTGFEIAYKGKHTSSNGAKWASSPPPPSLERCEITPTHHHQLSQPNHDEMLSLPRAGVSLDTADLGGDTAPSSLSFPSTSFGLMMDDLQQFNFSNCYDDGLWQVYSPSLDFPPGLVDVDPDSEFTKSLFYEV</sequence>
<dbReference type="Gene3D" id="2.20.25.80">
    <property type="entry name" value="WRKY domain"/>
    <property type="match status" value="1"/>
</dbReference>
<dbReference type="SMART" id="SM00774">
    <property type="entry name" value="WRKY"/>
    <property type="match status" value="1"/>
</dbReference>
<dbReference type="Proteomes" id="UP000326396">
    <property type="component" value="Linkage Group LG3"/>
</dbReference>
<feature type="domain" description="WRKY" evidence="6">
    <location>
        <begin position="130"/>
        <end position="171"/>
    </location>
</feature>
<evidence type="ECO:0000256" key="5">
    <source>
        <dbReference type="ARBA" id="ARBA00023242"/>
    </source>
</evidence>
<dbReference type="GO" id="GO:0000976">
    <property type="term" value="F:transcription cis-regulatory region binding"/>
    <property type="evidence" value="ECO:0007669"/>
    <property type="project" value="TreeGrafter"/>
</dbReference>
<dbReference type="OrthoDB" id="1888929at2759"/>
<evidence type="ECO:0000256" key="4">
    <source>
        <dbReference type="ARBA" id="ARBA00023163"/>
    </source>
</evidence>
<accession>A0A5N6N3A1</accession>
<dbReference type="PANTHER" id="PTHR32096:SF36">
    <property type="entry name" value="WRKY TRANSCRIPTION FACTOR 41-RELATED"/>
    <property type="match status" value="1"/>
</dbReference>
<dbReference type="EMBL" id="SZYD01000013">
    <property type="protein sequence ID" value="KAD4384765.1"/>
    <property type="molecule type" value="Genomic_DNA"/>
</dbReference>
<evidence type="ECO:0000256" key="2">
    <source>
        <dbReference type="ARBA" id="ARBA00023015"/>
    </source>
</evidence>
<dbReference type="Pfam" id="PF03106">
    <property type="entry name" value="WRKY"/>
    <property type="match status" value="1"/>
</dbReference>
<dbReference type="GO" id="GO:0005634">
    <property type="term" value="C:nucleus"/>
    <property type="evidence" value="ECO:0007669"/>
    <property type="project" value="UniProtKB-SubCell"/>
</dbReference>
<reference evidence="7 8" key="1">
    <citation type="submission" date="2019-05" db="EMBL/GenBank/DDBJ databases">
        <title>Mikania micrantha, genome provides insights into the molecular mechanism of rapid growth.</title>
        <authorList>
            <person name="Liu B."/>
        </authorList>
    </citation>
    <scope>NUCLEOTIDE SEQUENCE [LARGE SCALE GENOMIC DNA]</scope>
    <source>
        <strain evidence="7">NLD-2019</strain>
        <tissue evidence="7">Leaf</tissue>
    </source>
</reference>
<dbReference type="PANTHER" id="PTHR32096">
    <property type="entry name" value="WRKY TRANSCRIPTION FACTOR 30-RELATED-RELATED"/>
    <property type="match status" value="1"/>
</dbReference>
<dbReference type="InterPro" id="IPR003657">
    <property type="entry name" value="WRKY_dom"/>
</dbReference>
<keyword evidence="2" id="KW-0805">Transcription regulation</keyword>
<dbReference type="PROSITE" id="PS50811">
    <property type="entry name" value="WRKY"/>
    <property type="match status" value="1"/>
</dbReference>